<dbReference type="KEGG" id="tro:trd_1665"/>
<evidence type="ECO:0000259" key="5">
    <source>
        <dbReference type="Pfam" id="PF00150"/>
    </source>
</evidence>
<dbReference type="InterPro" id="IPR017853">
    <property type="entry name" value="GH"/>
</dbReference>
<protein>
    <recommendedName>
        <fullName evidence="5">Glycoside hydrolase family 5 domain-containing protein</fullName>
    </recommendedName>
</protein>
<evidence type="ECO:0000313" key="7">
    <source>
        <dbReference type="Proteomes" id="UP000000447"/>
    </source>
</evidence>
<evidence type="ECO:0000256" key="2">
    <source>
        <dbReference type="ARBA" id="ARBA00023295"/>
    </source>
</evidence>
<name>B9L0G9_THERP</name>
<dbReference type="PANTHER" id="PTHR12631">
    <property type="entry name" value="ALPHA-L-IDURONIDASE"/>
    <property type="match status" value="1"/>
</dbReference>
<keyword evidence="4" id="KW-1133">Transmembrane helix</keyword>
<dbReference type="GO" id="GO:0000272">
    <property type="term" value="P:polysaccharide catabolic process"/>
    <property type="evidence" value="ECO:0007669"/>
    <property type="project" value="InterPro"/>
</dbReference>
<dbReference type="STRING" id="309801.trd_1665"/>
<dbReference type="PANTHER" id="PTHR12631:SF10">
    <property type="entry name" value="BETA-XYLOSIDASE-LIKE PROTEIN-RELATED"/>
    <property type="match status" value="1"/>
</dbReference>
<dbReference type="Gene3D" id="3.20.20.80">
    <property type="entry name" value="Glycosidases"/>
    <property type="match status" value="1"/>
</dbReference>
<keyword evidence="7" id="KW-1185">Reference proteome</keyword>
<comment type="similarity">
    <text evidence="3">Belongs to the glycosyl hydrolase 5 (cellulase A) family.</text>
</comment>
<evidence type="ECO:0000313" key="6">
    <source>
        <dbReference type="EMBL" id="ACM04860.1"/>
    </source>
</evidence>
<reference evidence="6 7" key="1">
    <citation type="journal article" date="2009" name="PLoS ONE">
        <title>Complete genome sequence of the aerobic CO-oxidizing thermophile Thermomicrobium roseum.</title>
        <authorList>
            <person name="Wu D."/>
            <person name="Raymond J."/>
            <person name="Wu M."/>
            <person name="Chatterji S."/>
            <person name="Ren Q."/>
            <person name="Graham J.E."/>
            <person name="Bryant D.A."/>
            <person name="Robb F."/>
            <person name="Colman A."/>
            <person name="Tallon L.J."/>
            <person name="Badger J.H."/>
            <person name="Madupu R."/>
            <person name="Ward N.L."/>
            <person name="Eisen J.A."/>
        </authorList>
    </citation>
    <scope>NUCLEOTIDE SEQUENCE [LARGE SCALE GENOMIC DNA]</scope>
    <source>
        <strain evidence="7">ATCC 27502 / DSM 5159 / P-2</strain>
    </source>
</reference>
<gene>
    <name evidence="6" type="ordered locus">trd_1665</name>
</gene>
<evidence type="ECO:0000256" key="1">
    <source>
        <dbReference type="ARBA" id="ARBA00022801"/>
    </source>
</evidence>
<feature type="transmembrane region" description="Helical" evidence="4">
    <location>
        <begin position="531"/>
        <end position="550"/>
    </location>
</feature>
<dbReference type="AlphaFoldDB" id="B9L0G9"/>
<dbReference type="EMBL" id="CP001275">
    <property type="protein sequence ID" value="ACM04860.1"/>
    <property type="molecule type" value="Genomic_DNA"/>
</dbReference>
<sequence>MEYAMVRWFADRYRNLWLVVLHALVILGLVASIPANIVAFRTMTRGIETGEQAVPIAHTDVNPLGINTFLQAEPDPDKVAQMLDMIAAAGFSFIRQPFFWYEIEPEPGVFWDTKWNVSTWEKYDRIVELARQRDIEIIARLDKPPRWARAGQPNLDQCPDGPPTHYEDYARFVEAVVTRYRGKIRYIQIWNEPNLRNEWGCQPIDPAAFTRLLALAYQAAKRADPTVLVLMPGLAPTDQTGPENLSDLLFLEGMYQAGAAPYFDIASAMVYGYGYSPSDRRVEFARNNFSRVIQTREIMVRYGDHAKPLWVAEYNWVAFPPDWQGLPSVWGRPVTLEQQARYLYEGYLRAQREWPWIGVLCVWYFRWWLPPDDPANAADPTRGFAIVEWDLTPRPAFQLLARARPILDRAWTGAYAADSRYWQASEGWERRATPAGQAWVPQNTAGTLEFLFGGPRVDLTLLPGTRISVQVDDRPPRVLANTSARPQRITAAAGLADSPHTLIIRPLSPQGGILQANVIRRPFVLDTLPSFLGATGIVLALNVVSLAWTLRRLGTRHRIVASLTAPSLRQSGAGPSSA</sequence>
<accession>B9L0G9</accession>
<dbReference type="Pfam" id="PF00150">
    <property type="entry name" value="Cellulase"/>
    <property type="match status" value="1"/>
</dbReference>
<evidence type="ECO:0000256" key="3">
    <source>
        <dbReference type="RuleBase" id="RU361153"/>
    </source>
</evidence>
<feature type="domain" description="Glycoside hydrolase family 5" evidence="5">
    <location>
        <begin position="60"/>
        <end position="233"/>
    </location>
</feature>
<keyword evidence="4" id="KW-0472">Membrane</keyword>
<organism evidence="6 7">
    <name type="scientific">Thermomicrobium roseum (strain ATCC 27502 / DSM 5159 / P-2)</name>
    <dbReference type="NCBI Taxonomy" id="309801"/>
    <lineage>
        <taxon>Bacteria</taxon>
        <taxon>Pseudomonadati</taxon>
        <taxon>Thermomicrobiota</taxon>
        <taxon>Thermomicrobia</taxon>
        <taxon>Thermomicrobiales</taxon>
        <taxon>Thermomicrobiaceae</taxon>
        <taxon>Thermomicrobium</taxon>
    </lineage>
</organism>
<dbReference type="Proteomes" id="UP000000447">
    <property type="component" value="Chromosome"/>
</dbReference>
<keyword evidence="2 3" id="KW-0326">Glycosidase</keyword>
<keyword evidence="1 3" id="KW-0378">Hydrolase</keyword>
<keyword evidence="4" id="KW-0812">Transmembrane</keyword>
<proteinExistence type="inferred from homology"/>
<dbReference type="eggNOG" id="COG2730">
    <property type="taxonomic scope" value="Bacteria"/>
</dbReference>
<dbReference type="SUPFAM" id="SSF51445">
    <property type="entry name" value="(Trans)glycosidases"/>
    <property type="match status" value="1"/>
</dbReference>
<dbReference type="GO" id="GO:0004553">
    <property type="term" value="F:hydrolase activity, hydrolyzing O-glycosyl compounds"/>
    <property type="evidence" value="ECO:0007669"/>
    <property type="project" value="InterPro"/>
</dbReference>
<dbReference type="HOGENOM" id="CLU_034735_0_0_0"/>
<evidence type="ECO:0000256" key="4">
    <source>
        <dbReference type="SAM" id="Phobius"/>
    </source>
</evidence>
<dbReference type="InterPro" id="IPR051923">
    <property type="entry name" value="Glycosyl_Hydrolase_39"/>
</dbReference>
<dbReference type="CAZy" id="GH39">
    <property type="family name" value="Glycoside Hydrolase Family 39"/>
</dbReference>
<dbReference type="InterPro" id="IPR001547">
    <property type="entry name" value="Glyco_hydro_5"/>
</dbReference>